<keyword evidence="3" id="KW-0520">NAD</keyword>
<name>A0A9D4W1M7_PEA</name>
<organism evidence="10 11">
    <name type="scientific">Pisum sativum</name>
    <name type="common">Garden pea</name>
    <name type="synonym">Lathyrus oleraceus</name>
    <dbReference type="NCBI Taxonomy" id="3888"/>
    <lineage>
        <taxon>Eukaryota</taxon>
        <taxon>Viridiplantae</taxon>
        <taxon>Streptophyta</taxon>
        <taxon>Embryophyta</taxon>
        <taxon>Tracheophyta</taxon>
        <taxon>Spermatophyta</taxon>
        <taxon>Magnoliopsida</taxon>
        <taxon>eudicotyledons</taxon>
        <taxon>Gunneridae</taxon>
        <taxon>Pentapetalae</taxon>
        <taxon>rosids</taxon>
        <taxon>fabids</taxon>
        <taxon>Fabales</taxon>
        <taxon>Fabaceae</taxon>
        <taxon>Papilionoideae</taxon>
        <taxon>50 kb inversion clade</taxon>
        <taxon>NPAAA clade</taxon>
        <taxon>Hologalegina</taxon>
        <taxon>IRL clade</taxon>
        <taxon>Fabeae</taxon>
        <taxon>Lathyrus</taxon>
    </lineage>
</organism>
<evidence type="ECO:0000256" key="5">
    <source>
        <dbReference type="PIRNR" id="PIRNR036492"/>
    </source>
</evidence>
<dbReference type="Gene3D" id="3.40.309.10">
    <property type="entry name" value="Aldehyde Dehydrogenase, Chain A, domain 2"/>
    <property type="match status" value="1"/>
</dbReference>
<dbReference type="Gramene" id="Psat06G0116800-T1">
    <property type="protein sequence ID" value="KAI5394378.1"/>
    <property type="gene ID" value="KIW84_061168"/>
</dbReference>
<feature type="domain" description="Aldehyde dehydrogenase" evidence="9">
    <location>
        <begin position="20"/>
        <end position="460"/>
    </location>
</feature>
<dbReference type="GO" id="GO:0005737">
    <property type="term" value="C:cytoplasm"/>
    <property type="evidence" value="ECO:0007669"/>
    <property type="project" value="TreeGrafter"/>
</dbReference>
<protein>
    <recommendedName>
        <fullName evidence="5">Aldehyde dehydrogenase</fullName>
    </recommendedName>
</protein>
<dbReference type="InterPro" id="IPR012394">
    <property type="entry name" value="Aldehyde_DH_NAD(P)"/>
</dbReference>
<dbReference type="FunFam" id="3.40.605.10:FF:000004">
    <property type="entry name" value="Aldehyde dehydrogenase"/>
    <property type="match status" value="1"/>
</dbReference>
<dbReference type="InterPro" id="IPR015590">
    <property type="entry name" value="Aldehyde_DH_dom"/>
</dbReference>
<dbReference type="PANTHER" id="PTHR43570">
    <property type="entry name" value="ALDEHYDE DEHYDROGENASE"/>
    <property type="match status" value="1"/>
</dbReference>
<sequence>MAAQSDSHQSNTFAEAASTLVNELRATFVSGETRNYKWRVSQLKQLYKIAENHEPEIIDALLADVGKPPLETVAYEIAMLKNSCKTAIKELKHWMTPEKVRTSLTTFPASAEIVSEPLGVVLVISAWNYPFLLSLDPVIGAIAAGNAVVLKPSEIAPATSALLAKLVGEYMDNSSIRVVEGAVDETSALLQQKWDKIFYTGSPCFSPLVFFYCNGRVGRIVMAAAAKHLTPVVLELGGKSPVVVDSNSNINLQVTTRRIIAGKWGCNNGQACISPDYIITTKDYAPKLVDALKTELESFYGKNPLESKDLSRIVNSNHFARLTKLLDDDKVSGKIVHGGEKDETKLRISPTILLDVPRDSLIMSEEIFGPLLPIITVDRIEESFEVINSGPKPLAAYIFTNNKNLKEQFVKTISAGGLVINDTTIHLAVHTLPFGGVGDSGVGAYHGKFSFDAFSHKKAVLYRSFFGDASIRYPPYTKTKFRLMKALMTGSIVGIIRAIFGKS</sequence>
<dbReference type="InterPro" id="IPR016161">
    <property type="entry name" value="Ald_DH/histidinol_DH"/>
</dbReference>
<dbReference type="FunFam" id="3.40.309.10:FF:000003">
    <property type="entry name" value="Aldehyde dehydrogenase"/>
    <property type="match status" value="1"/>
</dbReference>
<evidence type="ECO:0000313" key="11">
    <source>
        <dbReference type="Proteomes" id="UP001058974"/>
    </source>
</evidence>
<reference evidence="10 11" key="1">
    <citation type="journal article" date="2022" name="Nat. Genet.">
        <title>Improved pea reference genome and pan-genome highlight genomic features and evolutionary characteristics.</title>
        <authorList>
            <person name="Yang T."/>
            <person name="Liu R."/>
            <person name="Luo Y."/>
            <person name="Hu S."/>
            <person name="Wang D."/>
            <person name="Wang C."/>
            <person name="Pandey M.K."/>
            <person name="Ge S."/>
            <person name="Xu Q."/>
            <person name="Li N."/>
            <person name="Li G."/>
            <person name="Huang Y."/>
            <person name="Saxena R.K."/>
            <person name="Ji Y."/>
            <person name="Li M."/>
            <person name="Yan X."/>
            <person name="He Y."/>
            <person name="Liu Y."/>
            <person name="Wang X."/>
            <person name="Xiang C."/>
            <person name="Varshney R.K."/>
            <person name="Ding H."/>
            <person name="Gao S."/>
            <person name="Zong X."/>
        </authorList>
    </citation>
    <scope>NUCLEOTIDE SEQUENCE [LARGE SCALE GENOMIC DNA]</scope>
    <source>
        <strain evidence="10 11">cv. Zhongwan 6</strain>
    </source>
</reference>
<keyword evidence="11" id="KW-1185">Reference proteome</keyword>
<dbReference type="CDD" id="cd07137">
    <property type="entry name" value="ALDH_F3FHI"/>
    <property type="match status" value="1"/>
</dbReference>
<dbReference type="PROSITE" id="PS00687">
    <property type="entry name" value="ALDEHYDE_DEHYDR_GLU"/>
    <property type="match status" value="1"/>
</dbReference>
<dbReference type="Pfam" id="PF00171">
    <property type="entry name" value="Aldedh"/>
    <property type="match status" value="1"/>
</dbReference>
<dbReference type="PIRSF" id="PIRSF036492">
    <property type="entry name" value="ALDH"/>
    <property type="match status" value="1"/>
</dbReference>
<evidence type="ECO:0000256" key="6">
    <source>
        <dbReference type="PIRSR" id="PIRSR036492-1"/>
    </source>
</evidence>
<dbReference type="GO" id="GO:0006081">
    <property type="term" value="P:aldehyde metabolic process"/>
    <property type="evidence" value="ECO:0007669"/>
    <property type="project" value="InterPro"/>
</dbReference>
<feature type="active site" evidence="6">
    <location>
        <position position="272"/>
    </location>
</feature>
<dbReference type="Proteomes" id="UP001058974">
    <property type="component" value="Chromosome 6"/>
</dbReference>
<dbReference type="InterPro" id="IPR016162">
    <property type="entry name" value="Ald_DH_N"/>
</dbReference>
<dbReference type="GO" id="GO:0009737">
    <property type="term" value="P:response to abscisic acid"/>
    <property type="evidence" value="ECO:0007669"/>
    <property type="project" value="UniProtKB-ARBA"/>
</dbReference>
<evidence type="ECO:0000256" key="7">
    <source>
        <dbReference type="PROSITE-ProRule" id="PRU10007"/>
    </source>
</evidence>
<evidence type="ECO:0000256" key="1">
    <source>
        <dbReference type="ARBA" id="ARBA00009986"/>
    </source>
</evidence>
<dbReference type="AlphaFoldDB" id="A0A9D4W1M7"/>
<dbReference type="EMBL" id="JAMSHJ010000006">
    <property type="protein sequence ID" value="KAI5394378.1"/>
    <property type="molecule type" value="Genomic_DNA"/>
</dbReference>
<dbReference type="GO" id="GO:0009414">
    <property type="term" value="P:response to water deprivation"/>
    <property type="evidence" value="ECO:0007669"/>
    <property type="project" value="UniProtKB-ARBA"/>
</dbReference>
<evidence type="ECO:0000256" key="8">
    <source>
        <dbReference type="RuleBase" id="RU003345"/>
    </source>
</evidence>
<evidence type="ECO:0000256" key="3">
    <source>
        <dbReference type="ARBA" id="ARBA00023027"/>
    </source>
</evidence>
<evidence type="ECO:0000313" key="10">
    <source>
        <dbReference type="EMBL" id="KAI5394378.1"/>
    </source>
</evidence>
<dbReference type="InterPro" id="IPR016163">
    <property type="entry name" value="Ald_DH_C"/>
</dbReference>
<accession>A0A9D4W1M7</accession>
<comment type="caution">
    <text evidence="10">The sequence shown here is derived from an EMBL/GenBank/DDBJ whole genome shotgun (WGS) entry which is preliminary data.</text>
</comment>
<dbReference type="Gene3D" id="3.40.605.10">
    <property type="entry name" value="Aldehyde Dehydrogenase, Chain A, domain 1"/>
    <property type="match status" value="1"/>
</dbReference>
<comment type="catalytic activity">
    <reaction evidence="4">
        <text>an aldehyde + NAD(+) + H2O = a carboxylate + NADH + 2 H(+)</text>
        <dbReference type="Rhea" id="RHEA:16185"/>
        <dbReference type="ChEBI" id="CHEBI:15377"/>
        <dbReference type="ChEBI" id="CHEBI:15378"/>
        <dbReference type="ChEBI" id="CHEBI:17478"/>
        <dbReference type="ChEBI" id="CHEBI:29067"/>
        <dbReference type="ChEBI" id="CHEBI:57540"/>
        <dbReference type="ChEBI" id="CHEBI:57945"/>
        <dbReference type="EC" id="1.2.1.3"/>
    </reaction>
</comment>
<evidence type="ECO:0000256" key="4">
    <source>
        <dbReference type="ARBA" id="ARBA00049194"/>
    </source>
</evidence>
<gene>
    <name evidence="10" type="ORF">KIW84_061168</name>
</gene>
<feature type="active site" evidence="6 7">
    <location>
        <position position="235"/>
    </location>
</feature>
<evidence type="ECO:0000256" key="2">
    <source>
        <dbReference type="ARBA" id="ARBA00023002"/>
    </source>
</evidence>
<dbReference type="GO" id="GO:0004029">
    <property type="term" value="F:aldehyde dehydrogenase (NAD+) activity"/>
    <property type="evidence" value="ECO:0007669"/>
    <property type="project" value="UniProtKB-EC"/>
</dbReference>
<dbReference type="PANTHER" id="PTHR43570:SF16">
    <property type="entry name" value="ALDEHYDE DEHYDROGENASE TYPE III, ISOFORM Q"/>
    <property type="match status" value="1"/>
</dbReference>
<dbReference type="InterPro" id="IPR029510">
    <property type="entry name" value="Ald_DH_CS_GLU"/>
</dbReference>
<dbReference type="SUPFAM" id="SSF53720">
    <property type="entry name" value="ALDH-like"/>
    <property type="match status" value="1"/>
</dbReference>
<evidence type="ECO:0000259" key="9">
    <source>
        <dbReference type="Pfam" id="PF00171"/>
    </source>
</evidence>
<keyword evidence="2 5" id="KW-0560">Oxidoreductase</keyword>
<comment type="similarity">
    <text evidence="1 5 8">Belongs to the aldehyde dehydrogenase family.</text>
</comment>
<proteinExistence type="inferred from homology"/>